<feature type="transmembrane region" description="Helical" evidence="5">
    <location>
        <begin position="811"/>
        <end position="834"/>
    </location>
</feature>
<dbReference type="InterPro" id="IPR013057">
    <property type="entry name" value="AA_transpt_TM"/>
</dbReference>
<gene>
    <name evidence="7" type="ORF">N0F65_005835</name>
</gene>
<feature type="transmembrane region" description="Helical" evidence="5">
    <location>
        <begin position="198"/>
        <end position="218"/>
    </location>
</feature>
<feature type="transmembrane region" description="Helical" evidence="5">
    <location>
        <begin position="779"/>
        <end position="799"/>
    </location>
</feature>
<feature type="transmembrane region" description="Helical" evidence="5">
    <location>
        <begin position="710"/>
        <end position="729"/>
    </location>
</feature>
<feature type="transmembrane region" description="Helical" evidence="5">
    <location>
        <begin position="678"/>
        <end position="698"/>
    </location>
</feature>
<dbReference type="PANTHER" id="PTHR22950">
    <property type="entry name" value="AMINO ACID TRANSPORTER"/>
    <property type="match status" value="1"/>
</dbReference>
<accession>A0AAV2YFF5</accession>
<feature type="transmembrane region" description="Helical" evidence="5">
    <location>
        <begin position="630"/>
        <end position="657"/>
    </location>
</feature>
<evidence type="ECO:0000313" key="7">
    <source>
        <dbReference type="EMBL" id="DAZ93907.1"/>
    </source>
</evidence>
<protein>
    <recommendedName>
        <fullName evidence="6">Amino acid transporter transmembrane domain-containing protein</fullName>
    </recommendedName>
</protein>
<feature type="transmembrane region" description="Helical" evidence="5">
    <location>
        <begin position="867"/>
        <end position="892"/>
    </location>
</feature>
<dbReference type="GO" id="GO:0015179">
    <property type="term" value="F:L-amino acid transmembrane transporter activity"/>
    <property type="evidence" value="ECO:0007669"/>
    <property type="project" value="TreeGrafter"/>
</dbReference>
<proteinExistence type="predicted"/>
<dbReference type="Pfam" id="PF01490">
    <property type="entry name" value="Aa_trans"/>
    <property type="match status" value="2"/>
</dbReference>
<organism evidence="7 8">
    <name type="scientific">Lagenidium giganteum</name>
    <dbReference type="NCBI Taxonomy" id="4803"/>
    <lineage>
        <taxon>Eukaryota</taxon>
        <taxon>Sar</taxon>
        <taxon>Stramenopiles</taxon>
        <taxon>Oomycota</taxon>
        <taxon>Peronosporomycetes</taxon>
        <taxon>Pythiales</taxon>
        <taxon>Pythiaceae</taxon>
    </lineage>
</organism>
<feature type="transmembrane region" description="Helical" evidence="5">
    <location>
        <begin position="957"/>
        <end position="975"/>
    </location>
</feature>
<dbReference type="PANTHER" id="PTHR22950:SF349">
    <property type="entry name" value="AMINO ACID TRANSPORTER TRANSMEMBRANE DOMAIN-CONTAINING PROTEIN"/>
    <property type="match status" value="1"/>
</dbReference>
<evidence type="ECO:0000259" key="6">
    <source>
        <dbReference type="Pfam" id="PF01490"/>
    </source>
</evidence>
<comment type="caution">
    <text evidence="7">The sequence shown here is derived from an EMBL/GenBank/DDBJ whole genome shotgun (WGS) entry which is preliminary data.</text>
</comment>
<feature type="transmembrane region" description="Helical" evidence="5">
    <location>
        <begin position="61"/>
        <end position="79"/>
    </location>
</feature>
<feature type="transmembrane region" description="Helical" evidence="5">
    <location>
        <begin position="25"/>
        <end position="49"/>
    </location>
</feature>
<comment type="subcellular location">
    <subcellularLocation>
        <location evidence="1">Membrane</location>
        <topology evidence="1">Multi-pass membrane protein</topology>
    </subcellularLocation>
</comment>
<dbReference type="Proteomes" id="UP001146120">
    <property type="component" value="Unassembled WGS sequence"/>
</dbReference>
<feature type="transmembrane region" description="Helical" evidence="5">
    <location>
        <begin position="413"/>
        <end position="434"/>
    </location>
</feature>
<dbReference type="EMBL" id="DAKRPA010000283">
    <property type="protein sequence ID" value="DAZ93907.1"/>
    <property type="molecule type" value="Genomic_DNA"/>
</dbReference>
<keyword evidence="3 5" id="KW-1133">Transmembrane helix</keyword>
<evidence type="ECO:0000256" key="3">
    <source>
        <dbReference type="ARBA" id="ARBA00022989"/>
    </source>
</evidence>
<dbReference type="GO" id="GO:0005774">
    <property type="term" value="C:vacuolar membrane"/>
    <property type="evidence" value="ECO:0007669"/>
    <property type="project" value="TreeGrafter"/>
</dbReference>
<reference evidence="7" key="2">
    <citation type="journal article" date="2023" name="Microbiol Resour">
        <title>Decontamination and Annotation of the Draft Genome Sequence of the Oomycete Lagenidium giganteum ARSEF 373.</title>
        <authorList>
            <person name="Morgan W.R."/>
            <person name="Tartar A."/>
        </authorList>
    </citation>
    <scope>NUCLEOTIDE SEQUENCE</scope>
    <source>
        <strain evidence="7">ARSEF 373</strain>
    </source>
</reference>
<feature type="transmembrane region" description="Helical" evidence="5">
    <location>
        <begin position="135"/>
        <end position="155"/>
    </location>
</feature>
<feature type="domain" description="Amino acid transporter transmembrane" evidence="6">
    <location>
        <begin position="603"/>
        <end position="1033"/>
    </location>
</feature>
<feature type="transmembrane region" description="Helical" evidence="5">
    <location>
        <begin position="471"/>
        <end position="490"/>
    </location>
</feature>
<feature type="domain" description="Amino acid transporter transmembrane" evidence="6">
    <location>
        <begin position="59"/>
        <end position="489"/>
    </location>
</feature>
<feature type="transmembrane region" description="Helical" evidence="5">
    <location>
        <begin position="324"/>
        <end position="349"/>
    </location>
</feature>
<feature type="transmembrane region" description="Helical" evidence="5">
    <location>
        <begin position="604"/>
        <end position="624"/>
    </location>
</feature>
<name>A0AAV2YFF5_9STRA</name>
<keyword evidence="4 5" id="KW-0472">Membrane</keyword>
<evidence type="ECO:0000256" key="2">
    <source>
        <dbReference type="ARBA" id="ARBA00022692"/>
    </source>
</evidence>
<evidence type="ECO:0000313" key="8">
    <source>
        <dbReference type="Proteomes" id="UP001146120"/>
    </source>
</evidence>
<feature type="transmembrane region" description="Helical" evidence="5">
    <location>
        <begin position="736"/>
        <end position="759"/>
    </location>
</feature>
<keyword evidence="8" id="KW-1185">Reference proteome</keyword>
<feature type="transmembrane region" description="Helical" evidence="5">
    <location>
        <begin position="85"/>
        <end position="107"/>
    </location>
</feature>
<feature type="transmembrane region" description="Helical" evidence="5">
    <location>
        <begin position="981"/>
        <end position="1003"/>
    </location>
</feature>
<keyword evidence="2 5" id="KW-0812">Transmembrane</keyword>
<feature type="transmembrane region" description="Helical" evidence="5">
    <location>
        <begin position="167"/>
        <end position="186"/>
    </location>
</feature>
<feature type="transmembrane region" description="Helical" evidence="5">
    <location>
        <begin position="267"/>
        <end position="291"/>
    </location>
</feature>
<feature type="transmembrane region" description="Helical" evidence="5">
    <location>
        <begin position="238"/>
        <end position="255"/>
    </location>
</feature>
<reference evidence="7" key="1">
    <citation type="submission" date="2022-11" db="EMBL/GenBank/DDBJ databases">
        <authorList>
            <person name="Morgan W.R."/>
            <person name="Tartar A."/>
        </authorList>
    </citation>
    <scope>NUCLEOTIDE SEQUENCE</scope>
    <source>
        <strain evidence="7">ARSEF 373</strain>
    </source>
</reference>
<evidence type="ECO:0000256" key="1">
    <source>
        <dbReference type="ARBA" id="ARBA00004141"/>
    </source>
</evidence>
<evidence type="ECO:0000256" key="5">
    <source>
        <dbReference type="SAM" id="Phobius"/>
    </source>
</evidence>
<feature type="transmembrane region" description="Helical" evidence="5">
    <location>
        <begin position="1015"/>
        <end position="1034"/>
    </location>
</feature>
<dbReference type="AlphaFoldDB" id="A0AAV2YFF5"/>
<sequence>MDPSPELTRSTVSVSRSRNGMRRGWGVGILPAGALISRKLLATTATMVAKKWMPTKEDLKAAFNLFCGVCGIGTLGMPANFARAGPVLGCLAIVCMGLANIYGAVVCSRTMLMAPRSVETFGDIGEWVMGKAGRYLVLIAQMAVCTMTPCAFLVLGGDLLDALFPGAFSRTFWIILMALMVLPICLTPTLKEGAGAAFAGCMGTVLADAIGVGMLIYGMRGHPAVPTSDIKFEQAATAFGNLALAYGAATLIPDIQRQHRDPARMPTVVFVTMTFITLMFVLLAAAGYSAVGCQVSGNLLYSIFPKKDTSFTKRGMLANFGPAVLAYLFMQLHISIAFAVFLHPMFYIAERLFLSMHQHQIAEEELPYQQVETPLEQLKRTSSAAHVSTTQDNDEDEAELAEYRGKGVALKWVTMRIALVVILVIAAVALQHNFVDLSDFVGASANAMSCIVMPITLYVKAMGKKMPVYERIIAVLVAVVCAGLSIYVSYTSGKKIIFPEKATENFPFCHEEHKHFLYYNELISNATRKHWYFTNETWMLKRWYTRTHHPAMASHMAWRDVKGKPVPHHLKAAKTPPPASPPALSASVSIMAGNKWVTKDDAMAAFNIFCCVCGIGTLGMPANFARSGPLIGVCAMLFMGFANIYAAVAVSKAMLIAPRSVRTFGDLGEWCMGTGGRYLVLISQMAVCLMTPCAFLVLGGNILNHLFPNAFDITFWIILMALMVLPICLTPTLKEGAGAAAAGCLGTIVADIVGIGMLFHGMSGHPTIPKPELEFQQVITSFGNLALAYGAATVIPDLQRQHGEPQRMPKVVFITVTFITGMFIVLAATGYSVVGCQISGNLLDAIFPEHNTNRTKAGMLANVGPAVIAYLGMQLHISIAFAVFLHPMFYIAERLVLGMHKHSISIEEDLENVRYQSATTPNDLAKRASSIVRVSAVEVVSEEDEAAEYKGSVMKYVTLRIVLVVCLVIVSVVLQDSFVDFADLIGASANTVCCIIVPIVLYVKAMGKKMPVYERVVAIVVIIVCGILGAYVTYTTGKAIIFPEKGPLFPFCAAEFETAIYYNVTSST</sequence>
<evidence type="ECO:0000256" key="4">
    <source>
        <dbReference type="ARBA" id="ARBA00023136"/>
    </source>
</evidence>